<gene>
    <name evidence="2" type="ORF">JMUB3933_1897</name>
</gene>
<evidence type="ECO:0000259" key="1">
    <source>
        <dbReference type="Pfam" id="PF20155"/>
    </source>
</evidence>
<dbReference type="EMBL" id="AP019834">
    <property type="protein sequence ID" value="BBM48381.1"/>
    <property type="molecule type" value="Genomic_DNA"/>
</dbReference>
<organism evidence="2 3">
    <name type="scientific">Leptotrichia wadei</name>
    <dbReference type="NCBI Taxonomy" id="157687"/>
    <lineage>
        <taxon>Bacteria</taxon>
        <taxon>Fusobacteriati</taxon>
        <taxon>Fusobacteriota</taxon>
        <taxon>Fusobacteriia</taxon>
        <taxon>Fusobacteriales</taxon>
        <taxon>Leptotrichiaceae</taxon>
        <taxon>Leptotrichia</taxon>
    </lineage>
</organism>
<dbReference type="Pfam" id="PF20155">
    <property type="entry name" value="TMP_3"/>
    <property type="match status" value="1"/>
</dbReference>
<dbReference type="Proteomes" id="UP000321397">
    <property type="component" value="Chromosome"/>
</dbReference>
<evidence type="ECO:0000313" key="2">
    <source>
        <dbReference type="EMBL" id="BBM48381.1"/>
    </source>
</evidence>
<feature type="domain" description="Tape measure protein N-terminal" evidence="1">
    <location>
        <begin position="4"/>
        <end position="119"/>
    </location>
</feature>
<proteinExistence type="predicted"/>
<sequence>MGAKQLLEASDQNAQITARLNLVTDAPEQLKKQIYQSANDAKVAYTDSMNQVAKLGLLAKDAFNNTNEIVQFTNLMQKAFKVSGADAAEATSAMYQLTQAMAAGKLQGDEFRSVMENAQWWLKL</sequence>
<dbReference type="NCBIfam" id="TIGR02675">
    <property type="entry name" value="tape_meas_nterm"/>
    <property type="match status" value="1"/>
</dbReference>
<evidence type="ECO:0000313" key="3">
    <source>
        <dbReference type="Proteomes" id="UP000321397"/>
    </source>
</evidence>
<dbReference type="AlphaFoldDB" id="A0A510KCD4"/>
<protein>
    <submittedName>
        <fullName evidence="2">Phage tape measure protein</fullName>
    </submittedName>
</protein>
<accession>A0A510KCD4</accession>
<name>A0A510KCD4_9FUSO</name>
<reference evidence="2 3" key="1">
    <citation type="submission" date="2019-07" db="EMBL/GenBank/DDBJ databases">
        <title>Complete Genome Sequence of Leptotrichia wadei Strain JMUB3933.</title>
        <authorList>
            <person name="Watanabe S."/>
            <person name="Cui L."/>
        </authorList>
    </citation>
    <scope>NUCLEOTIDE SEQUENCE [LARGE SCALE GENOMIC DNA]</scope>
    <source>
        <strain evidence="2 3">JMUB3933</strain>
    </source>
</reference>
<dbReference type="InterPro" id="IPR013491">
    <property type="entry name" value="Tape_meas_N"/>
</dbReference>